<dbReference type="Proteomes" id="UP000319257">
    <property type="component" value="Unassembled WGS sequence"/>
</dbReference>
<dbReference type="GO" id="GO:0003723">
    <property type="term" value="F:RNA binding"/>
    <property type="evidence" value="ECO:0007669"/>
    <property type="project" value="TreeGrafter"/>
</dbReference>
<accession>A0A507ALB7</accession>
<dbReference type="STRING" id="1093900.A0A507ALB7"/>
<dbReference type="RefSeq" id="XP_030993096.1">
    <property type="nucleotide sequence ID" value="XM_031134870.1"/>
</dbReference>
<keyword evidence="3" id="KW-0677">Repeat</keyword>
<organism evidence="9 10">
    <name type="scientific">Thyridium curvatum</name>
    <dbReference type="NCBI Taxonomy" id="1093900"/>
    <lineage>
        <taxon>Eukaryota</taxon>
        <taxon>Fungi</taxon>
        <taxon>Dikarya</taxon>
        <taxon>Ascomycota</taxon>
        <taxon>Pezizomycotina</taxon>
        <taxon>Sordariomycetes</taxon>
        <taxon>Sordariomycetidae</taxon>
        <taxon>Thyridiales</taxon>
        <taxon>Thyridiaceae</taxon>
        <taxon>Thyridium</taxon>
    </lineage>
</organism>
<dbReference type="PANTHER" id="PTHR19877">
    <property type="entry name" value="EUKARYOTIC TRANSLATION INITIATION FACTOR 3 SUBUNIT I"/>
    <property type="match status" value="1"/>
</dbReference>
<keyword evidence="10" id="KW-1185">Reference proteome</keyword>
<dbReference type="InterPro" id="IPR036322">
    <property type="entry name" value="WD40_repeat_dom_sf"/>
</dbReference>
<keyword evidence="4" id="KW-0508">mRNA splicing</keyword>
<dbReference type="InterPro" id="IPR001680">
    <property type="entry name" value="WD40_rpt"/>
</dbReference>
<feature type="repeat" description="WD" evidence="7">
    <location>
        <begin position="60"/>
        <end position="101"/>
    </location>
</feature>
<name>A0A507ALB7_9PEZI</name>
<dbReference type="SUPFAM" id="SSF50978">
    <property type="entry name" value="WD40 repeat-like"/>
    <property type="match status" value="1"/>
</dbReference>
<dbReference type="PROSITE" id="PS00678">
    <property type="entry name" value="WD_REPEATS_1"/>
    <property type="match status" value="1"/>
</dbReference>
<feature type="region of interest" description="Disordered" evidence="8">
    <location>
        <begin position="360"/>
        <end position="381"/>
    </location>
</feature>
<evidence type="ECO:0000256" key="7">
    <source>
        <dbReference type="PROSITE-ProRule" id="PRU00221"/>
    </source>
</evidence>
<dbReference type="GO" id="GO:0032797">
    <property type="term" value="C:SMN complex"/>
    <property type="evidence" value="ECO:0007669"/>
    <property type="project" value="TreeGrafter"/>
</dbReference>
<comment type="caution">
    <text evidence="9">The sequence shown here is derived from an EMBL/GenBank/DDBJ whole genome shotgun (WGS) entry which is preliminary data.</text>
</comment>
<feature type="region of interest" description="Disordered" evidence="8">
    <location>
        <begin position="416"/>
        <end position="468"/>
    </location>
</feature>
<gene>
    <name evidence="9" type="ORF">E0L32_001203</name>
</gene>
<dbReference type="GO" id="GO:0000387">
    <property type="term" value="P:spliceosomal snRNP assembly"/>
    <property type="evidence" value="ECO:0007669"/>
    <property type="project" value="TreeGrafter"/>
</dbReference>
<evidence type="ECO:0000256" key="6">
    <source>
        <dbReference type="ARBA" id="ARBA00040390"/>
    </source>
</evidence>
<evidence type="ECO:0000256" key="2">
    <source>
        <dbReference type="ARBA" id="ARBA00022664"/>
    </source>
</evidence>
<reference evidence="9 10" key="1">
    <citation type="submission" date="2019-06" db="EMBL/GenBank/DDBJ databases">
        <title>Draft genome sequence of the filamentous fungus Phialemoniopsis curvata isolated from diesel fuel.</title>
        <authorList>
            <person name="Varaljay V.A."/>
            <person name="Lyon W.J."/>
            <person name="Crouch A.L."/>
            <person name="Drake C.E."/>
            <person name="Hollomon J.M."/>
            <person name="Nadeau L.J."/>
            <person name="Nunn H.S."/>
            <person name="Stevenson B.S."/>
            <person name="Bojanowski C.L."/>
            <person name="Crookes-Goodson W.J."/>
        </authorList>
    </citation>
    <scope>NUCLEOTIDE SEQUENCE [LARGE SCALE GENOMIC DNA]</scope>
    <source>
        <strain evidence="9 10">D216</strain>
    </source>
</reference>
<evidence type="ECO:0000313" key="9">
    <source>
        <dbReference type="EMBL" id="TPX11385.1"/>
    </source>
</evidence>
<dbReference type="GeneID" id="41968650"/>
<proteinExistence type="inferred from homology"/>
<dbReference type="Gene3D" id="2.130.10.10">
    <property type="entry name" value="YVTN repeat-like/Quinoprotein amine dehydrogenase"/>
    <property type="match status" value="2"/>
</dbReference>
<dbReference type="PROSITE" id="PS50082">
    <property type="entry name" value="WD_REPEATS_2"/>
    <property type="match status" value="2"/>
</dbReference>
<protein>
    <recommendedName>
        <fullName evidence="6">Serine-threonine kinase receptor-associated protein</fullName>
    </recommendedName>
</protein>
<keyword evidence="2" id="KW-0507">mRNA processing</keyword>
<dbReference type="InterPro" id="IPR015943">
    <property type="entry name" value="WD40/YVTN_repeat-like_dom_sf"/>
</dbReference>
<evidence type="ECO:0000256" key="8">
    <source>
        <dbReference type="SAM" id="MobiDB-lite"/>
    </source>
</evidence>
<evidence type="ECO:0000256" key="3">
    <source>
        <dbReference type="ARBA" id="ARBA00022737"/>
    </source>
</evidence>
<comment type="similarity">
    <text evidence="5">Belongs to the WD repeat STRAP family.</text>
</comment>
<evidence type="ECO:0000256" key="4">
    <source>
        <dbReference type="ARBA" id="ARBA00023187"/>
    </source>
</evidence>
<dbReference type="Pfam" id="PF00400">
    <property type="entry name" value="WD40"/>
    <property type="match status" value="4"/>
</dbReference>
<dbReference type="SMART" id="SM00320">
    <property type="entry name" value="WD40"/>
    <property type="match status" value="5"/>
</dbReference>
<evidence type="ECO:0000313" key="10">
    <source>
        <dbReference type="Proteomes" id="UP000319257"/>
    </source>
</evidence>
<dbReference type="EMBL" id="SKBQ01000004">
    <property type="protein sequence ID" value="TPX11385.1"/>
    <property type="molecule type" value="Genomic_DNA"/>
</dbReference>
<dbReference type="PROSITE" id="PS50294">
    <property type="entry name" value="WD_REPEATS_REGION"/>
    <property type="match status" value="2"/>
</dbReference>
<sequence length="493" mass="53076">MASEAPRQYVPLTCHGHSRPVPHINFSSLTKDENYYMISACKDGNPMLRDGKTGDWIGTFIGHKGAVWQAKLSPDAATAATASADFTAKIWDTHTGELLYTLQHDHIVRALAYPSHASDMVATGGFEKKLRIFDLAEIRPQAASPAVPNAPADPVTITSNMAFEIGEGVHTDSIKCVVWTKDPTTLITASGKTLRWFDIASRSCIKTVDLDGEIKSCELVSLAPQYSSPSDIGGGLPVLAVAAGKTVSFWGGDLNDTEIKRFDLAHGVASVGLDVKGNKFVVGEEPGTWVRVYSWDDGRELDVLKGHHGPVWSVAFSPDGKLYATGSEDGTIKMWKNCEGFYGLWRGGANTVPERNADYKGRLSRDARPASSRGGQSGLSGESYQMISASECSAASDCRQGTESSSASDAVIIVKHPNSRSPGQGQAQARHEARSESAVALESLDVPKQSNTRPQTRAEGMLSPGDLKKQLFLQKLERRGLSFSDPNPRSAPE</sequence>
<dbReference type="AlphaFoldDB" id="A0A507ALB7"/>
<evidence type="ECO:0000256" key="5">
    <source>
        <dbReference type="ARBA" id="ARBA00038394"/>
    </source>
</evidence>
<dbReference type="OrthoDB" id="408728at2759"/>
<feature type="repeat" description="WD" evidence="7">
    <location>
        <begin position="304"/>
        <end position="336"/>
    </location>
</feature>
<dbReference type="PANTHER" id="PTHR19877:SF13">
    <property type="entry name" value="SERINE-THREONINE KINASE RECEPTOR-ASSOCIATED PROTEIN"/>
    <property type="match status" value="1"/>
</dbReference>
<dbReference type="InterPro" id="IPR019775">
    <property type="entry name" value="WD40_repeat_CS"/>
</dbReference>
<keyword evidence="1 7" id="KW-0853">WD repeat</keyword>
<evidence type="ECO:0000256" key="1">
    <source>
        <dbReference type="ARBA" id="ARBA00022574"/>
    </source>
</evidence>
<dbReference type="InParanoid" id="A0A507ALB7"/>